<proteinExistence type="predicted"/>
<dbReference type="RefSeq" id="WP_055268843.1">
    <property type="nucleotide sequence ID" value="NZ_CACRSZ010000070.1"/>
</dbReference>
<dbReference type="AlphaFoldDB" id="A0A174GER7"/>
<dbReference type="GeneID" id="69590396"/>
<dbReference type="EMBL" id="CZAE01000002">
    <property type="protein sequence ID" value="CUO59410.1"/>
    <property type="molecule type" value="Genomic_DNA"/>
</dbReference>
<organism evidence="1 3">
    <name type="scientific">Bacteroides faecis</name>
    <dbReference type="NCBI Taxonomy" id="674529"/>
    <lineage>
        <taxon>Bacteria</taxon>
        <taxon>Pseudomonadati</taxon>
        <taxon>Bacteroidota</taxon>
        <taxon>Bacteroidia</taxon>
        <taxon>Bacteroidales</taxon>
        <taxon>Bacteroidaceae</taxon>
        <taxon>Bacteroides</taxon>
    </lineage>
</organism>
<reference evidence="1 3" key="1">
    <citation type="submission" date="2015-09" db="EMBL/GenBank/DDBJ databases">
        <authorList>
            <consortium name="Pathogen Informatics"/>
        </authorList>
    </citation>
    <scope>NUCLEOTIDE SEQUENCE [LARGE SCALE GENOMIC DNA]</scope>
    <source>
        <strain evidence="1 3">2789STDY5834846</strain>
    </source>
</reference>
<dbReference type="EMBL" id="CACRSZ010000070">
    <property type="protein sequence ID" value="VYT43674.1"/>
    <property type="molecule type" value="Genomic_DNA"/>
</dbReference>
<gene>
    <name evidence="2" type="ORF">BFLFYP10_03295</name>
    <name evidence="1" type="ORF">ERS852461_00645</name>
</gene>
<protein>
    <submittedName>
        <fullName evidence="1">Uncharacterized protein</fullName>
    </submittedName>
</protein>
<evidence type="ECO:0000313" key="3">
    <source>
        <dbReference type="Proteomes" id="UP000095606"/>
    </source>
</evidence>
<evidence type="ECO:0000313" key="2">
    <source>
        <dbReference type="EMBL" id="VYT43674.1"/>
    </source>
</evidence>
<accession>A0A174GER7</accession>
<accession>A0A6N2WLT3</accession>
<reference evidence="2" key="2">
    <citation type="submission" date="2019-11" db="EMBL/GenBank/DDBJ databases">
        <authorList>
            <person name="Feng L."/>
        </authorList>
    </citation>
    <scope>NUCLEOTIDE SEQUENCE</scope>
    <source>
        <strain evidence="2">BfaecisLFYP10</strain>
    </source>
</reference>
<evidence type="ECO:0000313" key="1">
    <source>
        <dbReference type="EMBL" id="CUO59410.1"/>
    </source>
</evidence>
<name>A0A174GER7_9BACE</name>
<dbReference type="Proteomes" id="UP000095606">
    <property type="component" value="Unassembled WGS sequence"/>
</dbReference>
<sequence length="95" mass="11187">MNRNEVDEFIEDNFGPHDKLAILELVDEVKKDAVHAFAISCPLFEEKDGLMVCHKEESPYTECLHRYFNIRNKKDMPQGIKPCKYIENFIKEINL</sequence>